<feature type="compositionally biased region" description="Polar residues" evidence="1">
    <location>
        <begin position="658"/>
        <end position="673"/>
    </location>
</feature>
<evidence type="ECO:0000313" key="3">
    <source>
        <dbReference type="Proteomes" id="UP001175353"/>
    </source>
</evidence>
<keyword evidence="3" id="KW-1185">Reference proteome</keyword>
<evidence type="ECO:0000313" key="2">
    <source>
        <dbReference type="EMBL" id="KAK0952386.1"/>
    </source>
</evidence>
<feature type="region of interest" description="Disordered" evidence="1">
    <location>
        <begin position="649"/>
        <end position="673"/>
    </location>
</feature>
<feature type="compositionally biased region" description="Low complexity" evidence="1">
    <location>
        <begin position="446"/>
        <end position="461"/>
    </location>
</feature>
<dbReference type="Proteomes" id="UP001175353">
    <property type="component" value="Unassembled WGS sequence"/>
</dbReference>
<reference evidence="2" key="1">
    <citation type="submission" date="2023-06" db="EMBL/GenBank/DDBJ databases">
        <title>Black Yeasts Isolated from many extreme environments.</title>
        <authorList>
            <person name="Coleine C."/>
            <person name="Stajich J.E."/>
            <person name="Selbmann L."/>
        </authorList>
    </citation>
    <scope>NUCLEOTIDE SEQUENCE</scope>
    <source>
        <strain evidence="2">CCFEE 5200</strain>
    </source>
</reference>
<protein>
    <submittedName>
        <fullName evidence="2">Uncharacterized protein</fullName>
    </submittedName>
</protein>
<name>A0AAN6H1R5_9PEZI</name>
<feature type="region of interest" description="Disordered" evidence="1">
    <location>
        <begin position="1"/>
        <end position="39"/>
    </location>
</feature>
<comment type="caution">
    <text evidence="2">The sequence shown here is derived from an EMBL/GenBank/DDBJ whole genome shotgun (WGS) entry which is preliminary data.</text>
</comment>
<evidence type="ECO:0000256" key="1">
    <source>
        <dbReference type="SAM" id="MobiDB-lite"/>
    </source>
</evidence>
<feature type="region of interest" description="Disordered" evidence="1">
    <location>
        <begin position="173"/>
        <end position="196"/>
    </location>
</feature>
<dbReference type="AlphaFoldDB" id="A0AAN6H1R5"/>
<accession>A0AAN6H1R5</accession>
<organism evidence="2 3">
    <name type="scientific">Friedmanniomyces endolithicus</name>
    <dbReference type="NCBI Taxonomy" id="329885"/>
    <lineage>
        <taxon>Eukaryota</taxon>
        <taxon>Fungi</taxon>
        <taxon>Dikarya</taxon>
        <taxon>Ascomycota</taxon>
        <taxon>Pezizomycotina</taxon>
        <taxon>Dothideomycetes</taxon>
        <taxon>Dothideomycetidae</taxon>
        <taxon>Mycosphaerellales</taxon>
        <taxon>Teratosphaeriaceae</taxon>
        <taxon>Friedmanniomyces</taxon>
    </lineage>
</organism>
<dbReference type="EMBL" id="JAUJLE010000616">
    <property type="protein sequence ID" value="KAK0952386.1"/>
    <property type="molecule type" value="Genomic_DNA"/>
</dbReference>
<sequence>MPSFRSSSVEVYATTTSPQAVPRAASLQQPSPPTSSPHVLRPEASLEAMSAINDAATASRPVATASRPDINSKRRCPGQLQDRDFRVKSVDGWREEGPEHELQFRIHWAQCRVPPLLIETSSEFKSFVYCAGRRWFIKRVLDDRNPEVWEVEWDVSWRSYEDLPNAAESIDRYESGHQDGASPRDRQPHHDNLPYGHDRLYPGGHLPLGDIPPPGLPHGEATWEFHPEPGKDYALAAIDFFQRLHPEGSHKGHLRRYMLRPTKRGLQFRQEYTKRVNLYRSEQKNATMMLIKGALQPRACNRCREGKGPFLYCVTLTGFGNGACASSSPLIESFHMIAVLSVNHRRDVDLAEHEVAGTDQRPDPPALPNLASRQPALATDASPTHGSDGDITSIEDAEKIGSTEAASVDAEHGSDPIVEDNDSEYHPQSSSFNTPERERHSSLQPAASTPATETTSSSTLSKDVDDDVDWDTPEYFAGHSSPRSTRHRVSWASTERGGSRPLRRTRVGIAPSRDNLGSESSVTNATPGRLVPDPQLTQPSVRQDEIPGVRPPIRPPRRASPAPMTSRNHRTQTSTAKPHSKSTNAGPLQPLSKSMLNKRAEKQPMGPRRSLGKRPRISEDEMNRVGEPPLTKRLAGAASSTIVPAASSITNSSLSGSGPATTPQSSPLNPSFSLATHSEAVPSIASPPNLPLPLHTTPPILVHKHSYFRANEATTRQVRYILAACSDEWRANLHEIWYRFQRTHRGHEVEAYTMEEVLSRFCKSMLNRAVAACCPAAPGGAGERGVVVLE</sequence>
<gene>
    <name evidence="2" type="ORF">LTR91_024440</name>
</gene>
<feature type="compositionally biased region" description="Polar residues" evidence="1">
    <location>
        <begin position="1"/>
        <end position="19"/>
    </location>
</feature>
<feature type="region of interest" description="Disordered" evidence="1">
    <location>
        <begin position="404"/>
        <end position="630"/>
    </location>
</feature>
<dbReference type="Pfam" id="PF12511">
    <property type="entry name" value="DUF3716"/>
    <property type="match status" value="1"/>
</dbReference>
<dbReference type="InterPro" id="IPR022190">
    <property type="entry name" value="DUF3716"/>
</dbReference>
<feature type="compositionally biased region" description="Polar residues" evidence="1">
    <location>
        <begin position="515"/>
        <end position="526"/>
    </location>
</feature>
<proteinExistence type="predicted"/>
<feature type="compositionally biased region" description="Polar residues" evidence="1">
    <location>
        <begin position="571"/>
        <end position="595"/>
    </location>
</feature>